<keyword evidence="3" id="KW-1185">Reference proteome</keyword>
<dbReference type="AlphaFoldDB" id="A0A165R0Q9"/>
<evidence type="ECO:0000313" key="3">
    <source>
        <dbReference type="Proteomes" id="UP000077266"/>
    </source>
</evidence>
<gene>
    <name evidence="2" type="ORF">EXIGLDRAFT_690898</name>
</gene>
<dbReference type="InParanoid" id="A0A165R0Q9"/>
<reference evidence="2 3" key="1">
    <citation type="journal article" date="2016" name="Mol. Biol. Evol.">
        <title>Comparative Genomics of Early-Diverging Mushroom-Forming Fungi Provides Insights into the Origins of Lignocellulose Decay Capabilities.</title>
        <authorList>
            <person name="Nagy L.G."/>
            <person name="Riley R."/>
            <person name="Tritt A."/>
            <person name="Adam C."/>
            <person name="Daum C."/>
            <person name="Floudas D."/>
            <person name="Sun H."/>
            <person name="Yadav J.S."/>
            <person name="Pangilinan J."/>
            <person name="Larsson K.H."/>
            <person name="Matsuura K."/>
            <person name="Barry K."/>
            <person name="Labutti K."/>
            <person name="Kuo R."/>
            <person name="Ohm R.A."/>
            <person name="Bhattacharya S.S."/>
            <person name="Shirouzu T."/>
            <person name="Yoshinaga Y."/>
            <person name="Martin F.M."/>
            <person name="Grigoriev I.V."/>
            <person name="Hibbett D.S."/>
        </authorList>
    </citation>
    <scope>NUCLEOTIDE SEQUENCE [LARGE SCALE GENOMIC DNA]</scope>
    <source>
        <strain evidence="2 3">HHB12029</strain>
    </source>
</reference>
<name>A0A165R0Q9_EXIGL</name>
<dbReference type="EMBL" id="KV425882">
    <property type="protein sequence ID" value="KZW04329.1"/>
    <property type="molecule type" value="Genomic_DNA"/>
</dbReference>
<organism evidence="2 3">
    <name type="scientific">Exidia glandulosa HHB12029</name>
    <dbReference type="NCBI Taxonomy" id="1314781"/>
    <lineage>
        <taxon>Eukaryota</taxon>
        <taxon>Fungi</taxon>
        <taxon>Dikarya</taxon>
        <taxon>Basidiomycota</taxon>
        <taxon>Agaricomycotina</taxon>
        <taxon>Agaricomycetes</taxon>
        <taxon>Auriculariales</taxon>
        <taxon>Exidiaceae</taxon>
        <taxon>Exidia</taxon>
    </lineage>
</organism>
<proteinExistence type="predicted"/>
<accession>A0A165R0Q9</accession>
<dbReference type="Proteomes" id="UP000077266">
    <property type="component" value="Unassembled WGS sequence"/>
</dbReference>
<protein>
    <submittedName>
        <fullName evidence="2">Uncharacterized protein</fullName>
    </submittedName>
</protein>
<evidence type="ECO:0000256" key="1">
    <source>
        <dbReference type="SAM" id="MobiDB-lite"/>
    </source>
</evidence>
<evidence type="ECO:0000313" key="2">
    <source>
        <dbReference type="EMBL" id="KZW04329.1"/>
    </source>
</evidence>
<sequence>MLQNVPPGSDLMILSLEDNDKKVLAVKTLTLADAVVAARIEFKARSPITLLIKLSEITGSSDDLVKVTSSSWGALMKTLEANVPTFIVRLGRGNVHPDSQVPFDKARTSFTRANGSSSRRLPHIQVHPDLALPFLPLDQNRRAATLDDTPAPDVVTPAFMMFHAHFGSWDLQRMPWRVYDERILQVETGELRSGPCTRGSPPRSQARHFQRL</sequence>
<feature type="region of interest" description="Disordered" evidence="1">
    <location>
        <begin position="190"/>
        <end position="212"/>
    </location>
</feature>